<dbReference type="EMBL" id="RQTF01000219">
    <property type="protein sequence ID" value="RZI06252.1"/>
    <property type="molecule type" value="Genomic_DNA"/>
</dbReference>
<name>A0A2I7YBK0_STAAU</name>
<evidence type="ECO:0000313" key="4">
    <source>
        <dbReference type="EMBL" id="RZH91583.1"/>
    </source>
</evidence>
<dbReference type="EMBL" id="CP038850">
    <property type="protein sequence ID" value="QCT57561.1"/>
    <property type="molecule type" value="Genomic_DNA"/>
</dbReference>
<dbReference type="Proteomes" id="UP000293434">
    <property type="component" value="Unassembled WGS sequence"/>
</dbReference>
<sequence length="63" mass="7204">MAPKRGPTFFAALFKKLLLDNPIKKFFNSAIATPPNPCVYNKFSMKKIFEKAFSSKTIKNNYV</sequence>
<evidence type="ECO:0000313" key="5">
    <source>
        <dbReference type="EMBL" id="RZI06252.1"/>
    </source>
</evidence>
<reference evidence="1 6" key="1">
    <citation type="submission" date="2017-09" db="EMBL/GenBank/DDBJ databases">
        <title>A single nucleotide polymorphism in the Staphylococcus aureus virulence regulator SaeR abolishes pathogenesis.</title>
        <authorList>
            <person name="Copin R.J."/>
            <person name="Sause W."/>
            <person name="Shopsin B."/>
            <person name="Torres V.J."/>
        </authorList>
    </citation>
    <scope>NUCLEOTIDE SEQUENCE [LARGE SCALE GENOMIC DNA]</scope>
    <source>
        <strain evidence="6">Newman</strain>
        <strain evidence="1">Newman_D2C</strain>
    </source>
</reference>
<dbReference type="Proteomes" id="UP000217245">
    <property type="component" value="Chromosome"/>
</dbReference>
<evidence type="ECO:0000313" key="9">
    <source>
        <dbReference type="Proteomes" id="UP000294017"/>
    </source>
</evidence>
<gene>
    <name evidence="1" type="ORF">CNH36_09425</name>
    <name evidence="2" type="ORF">CV021_17600</name>
    <name evidence="3" type="ORF">E1948_09050</name>
    <name evidence="4" type="ORF">EIG94_11875</name>
    <name evidence="5" type="ORF">EIH03_11220</name>
</gene>
<dbReference type="AlphaFoldDB" id="A0A2I7YBK0"/>
<dbReference type="Proteomes" id="UP000294017">
    <property type="component" value="Unassembled WGS sequence"/>
</dbReference>
<dbReference type="EMBL" id="RQTC01000221">
    <property type="protein sequence ID" value="RZH91583.1"/>
    <property type="molecule type" value="Genomic_DNA"/>
</dbReference>
<dbReference type="EMBL" id="CP023391">
    <property type="protein sequence ID" value="ATC71874.1"/>
    <property type="molecule type" value="Genomic_DNA"/>
</dbReference>
<dbReference type="EMBL" id="PGWZ01000733">
    <property type="protein sequence ID" value="PPJ68445.1"/>
    <property type="molecule type" value="Genomic_DNA"/>
</dbReference>
<evidence type="ECO:0000313" key="6">
    <source>
        <dbReference type="Proteomes" id="UP000217245"/>
    </source>
</evidence>
<evidence type="ECO:0000313" key="8">
    <source>
        <dbReference type="Proteomes" id="UP000293434"/>
    </source>
</evidence>
<evidence type="ECO:0000313" key="2">
    <source>
        <dbReference type="EMBL" id="PPJ68445.1"/>
    </source>
</evidence>
<reference evidence="3" key="4">
    <citation type="submission" date="2019-04" db="EMBL/GenBank/DDBJ databases">
        <title>Whole-genome sequencing of local methicillin-resistant S. aureus strain Lr2.</title>
        <authorList>
            <person name="Ullah N."/>
            <person name="Ali A."/>
        </authorList>
    </citation>
    <scope>NUCLEOTIDE SEQUENCE [LARGE SCALE GENOMIC DNA]</scope>
    <source>
        <strain evidence="3">Lr2</strain>
    </source>
</reference>
<evidence type="ECO:0000313" key="7">
    <source>
        <dbReference type="Proteomes" id="UP000238775"/>
    </source>
</evidence>
<reference evidence="2 7" key="2">
    <citation type="submission" date="2017-11" db="EMBL/GenBank/DDBJ databases">
        <authorList>
            <person name="Founou R.C."/>
            <person name="Founou L."/>
            <person name="Allam M."/>
            <person name="Ismail A."/>
            <person name="Essack S.Y."/>
        </authorList>
    </citation>
    <scope>NUCLEOTIDE SEQUENCE [LARGE SCALE GENOMIC DNA]</scope>
    <source>
        <strain evidence="2 7">G703N2B1</strain>
    </source>
</reference>
<reference evidence="8 9" key="3">
    <citation type="submission" date="2018-11" db="EMBL/GenBank/DDBJ databases">
        <title>Genomic profiling of Staphylococcus species from a Poultry farm system in KwaZulu-Natal, South Africa.</title>
        <authorList>
            <person name="Amoako D.G."/>
            <person name="Somboro A.M."/>
            <person name="Abia A.L.K."/>
            <person name="Bester L.A."/>
            <person name="Essack S.Y."/>
        </authorList>
    </citation>
    <scope>NUCLEOTIDE SEQUENCE [LARGE SCALE GENOMIC DNA]</scope>
    <source>
        <strain evidence="5 9">SA12</strain>
        <strain evidence="4 8">SA9</strain>
    </source>
</reference>
<evidence type="ECO:0000313" key="1">
    <source>
        <dbReference type="EMBL" id="ATC71874.1"/>
    </source>
</evidence>
<organism evidence="2 7">
    <name type="scientific">Staphylococcus aureus</name>
    <dbReference type="NCBI Taxonomy" id="1280"/>
    <lineage>
        <taxon>Bacteria</taxon>
        <taxon>Bacillati</taxon>
        <taxon>Bacillota</taxon>
        <taxon>Bacilli</taxon>
        <taxon>Bacillales</taxon>
        <taxon>Staphylococcaceae</taxon>
        <taxon>Staphylococcus</taxon>
    </lineage>
</organism>
<accession>A0A2I7YBK0</accession>
<proteinExistence type="predicted"/>
<evidence type="ECO:0000313" key="3">
    <source>
        <dbReference type="EMBL" id="QCT57561.1"/>
    </source>
</evidence>
<dbReference type="Proteomes" id="UP000238775">
    <property type="component" value="Unassembled WGS sequence"/>
</dbReference>
<protein>
    <submittedName>
        <fullName evidence="2">Uncharacterized protein</fullName>
    </submittedName>
</protein>